<proteinExistence type="predicted"/>
<sequence length="66" mass="7745">MSSERKVNGITHESINVLFVELKIKKWERSSCHTTFDLRFVSEYQVCTIGLQHKAYTRERGTIMNP</sequence>
<accession>A0A1I7WPA4</accession>
<evidence type="ECO:0000313" key="2">
    <source>
        <dbReference type="WBParaSite" id="Hba_06972"/>
    </source>
</evidence>
<reference evidence="2" key="1">
    <citation type="submission" date="2016-11" db="UniProtKB">
        <authorList>
            <consortium name="WormBaseParasite"/>
        </authorList>
    </citation>
    <scope>IDENTIFICATION</scope>
</reference>
<evidence type="ECO:0000313" key="1">
    <source>
        <dbReference type="Proteomes" id="UP000095283"/>
    </source>
</evidence>
<protein>
    <submittedName>
        <fullName evidence="2">Ovule protein</fullName>
    </submittedName>
</protein>
<name>A0A1I7WPA4_HETBA</name>
<organism evidence="1 2">
    <name type="scientific">Heterorhabditis bacteriophora</name>
    <name type="common">Entomopathogenic nematode worm</name>
    <dbReference type="NCBI Taxonomy" id="37862"/>
    <lineage>
        <taxon>Eukaryota</taxon>
        <taxon>Metazoa</taxon>
        <taxon>Ecdysozoa</taxon>
        <taxon>Nematoda</taxon>
        <taxon>Chromadorea</taxon>
        <taxon>Rhabditida</taxon>
        <taxon>Rhabditina</taxon>
        <taxon>Rhabditomorpha</taxon>
        <taxon>Strongyloidea</taxon>
        <taxon>Heterorhabditidae</taxon>
        <taxon>Heterorhabditis</taxon>
    </lineage>
</organism>
<dbReference type="WBParaSite" id="Hba_06972">
    <property type="protein sequence ID" value="Hba_06972"/>
    <property type="gene ID" value="Hba_06972"/>
</dbReference>
<keyword evidence="1" id="KW-1185">Reference proteome</keyword>
<dbReference type="Proteomes" id="UP000095283">
    <property type="component" value="Unplaced"/>
</dbReference>
<dbReference type="AlphaFoldDB" id="A0A1I7WPA4"/>